<feature type="transmembrane region" description="Helical" evidence="7">
    <location>
        <begin position="133"/>
        <end position="154"/>
    </location>
</feature>
<feature type="transmembrane region" description="Helical" evidence="7">
    <location>
        <begin position="174"/>
        <end position="197"/>
    </location>
</feature>
<accession>A0A0W8F791</accession>
<evidence type="ECO:0000259" key="8">
    <source>
        <dbReference type="PROSITE" id="PS51202"/>
    </source>
</evidence>
<proteinExistence type="predicted"/>
<evidence type="ECO:0000256" key="5">
    <source>
        <dbReference type="ARBA" id="ARBA00022989"/>
    </source>
</evidence>
<dbReference type="InterPro" id="IPR006037">
    <property type="entry name" value="RCK_C"/>
</dbReference>
<feature type="transmembrane region" description="Helical" evidence="7">
    <location>
        <begin position="501"/>
        <end position="522"/>
    </location>
</feature>
<feature type="transmembrane region" description="Helical" evidence="7">
    <location>
        <begin position="444"/>
        <end position="462"/>
    </location>
</feature>
<dbReference type="Gene3D" id="3.30.70.1450">
    <property type="entry name" value="Regulator of K+ conductance, C-terminal domain"/>
    <property type="match status" value="2"/>
</dbReference>
<keyword evidence="4" id="KW-0677">Repeat</keyword>
<sequence length="590" mass="62977">MDSDQAAIFIIISIAFAFFIWGRWRYDLVAMMALLTSVIADVVPWSQAFSGFAHPAVITVAAVLIISRCFLESDLIEFIFRHISKSNRSVNSQALSLTGLVALLSGFMNNVGALALLMPLSIRISRSGGSSPSLYLMTLAFGSLLGGLITLIGTPPNIIISTFRADNLGQPFTMFDFTPVGLGVAFVGLVFISLIGWRLTPIRQGQASGEEEFEVENYYTEVRIPQTSMTSGKSIHELLSAAGSDIQLLGLWREQQCLPDLNGSEALLPDDILIIKTNVDALDKLLKSANLELVGSKEAGAIQSERIGLMEVVVMNSSLLAGKSANSICMRRHYGVNLIAVAGHDSKSLKRLSQIIFHPGDVLLLQGSADSLPGIVELLGCLPLAERSLKLGQAKNMILPLVIFALAIIGSALGLLPVEVAFVGAATVMVLIGILTLQEAYESIDWSIIILLGAMIPVSQALESSGGAELLAGNLLQVFGQFPAAVILTVLLVWTMVLTNVVNNAAAAVLMAPIAYDTALVIGASPDPFLMTIAIGASCAFLTPIGHQSNTLVMGPGGYKFGDYWHMGLPLSIIVTAVAIPLILWFWPLF</sequence>
<dbReference type="AlphaFoldDB" id="A0A0W8F791"/>
<dbReference type="PROSITE" id="PS51202">
    <property type="entry name" value="RCK_C"/>
    <property type="match status" value="2"/>
</dbReference>
<gene>
    <name evidence="9" type="ORF">ASZ90_013563</name>
</gene>
<feature type="transmembrane region" description="Helical" evidence="7">
    <location>
        <begin position="420"/>
        <end position="437"/>
    </location>
</feature>
<evidence type="ECO:0000256" key="6">
    <source>
        <dbReference type="ARBA" id="ARBA00023136"/>
    </source>
</evidence>
<dbReference type="Pfam" id="PF02080">
    <property type="entry name" value="TrkA_C"/>
    <property type="match status" value="1"/>
</dbReference>
<feature type="transmembrane region" description="Helical" evidence="7">
    <location>
        <begin position="397"/>
        <end position="414"/>
    </location>
</feature>
<dbReference type="GO" id="GO:0008324">
    <property type="term" value="F:monoatomic cation transmembrane transporter activity"/>
    <property type="evidence" value="ECO:0007669"/>
    <property type="project" value="InterPro"/>
</dbReference>
<name>A0A0W8F791_9ZZZZ</name>
<feature type="transmembrane region" description="Helical" evidence="7">
    <location>
        <begin position="528"/>
        <end position="546"/>
    </location>
</feature>
<dbReference type="GO" id="GO:0006813">
    <property type="term" value="P:potassium ion transport"/>
    <property type="evidence" value="ECO:0007669"/>
    <property type="project" value="InterPro"/>
</dbReference>
<dbReference type="InterPro" id="IPR036721">
    <property type="entry name" value="RCK_C_sf"/>
</dbReference>
<reference evidence="9" key="1">
    <citation type="journal article" date="2015" name="Proc. Natl. Acad. Sci. U.S.A.">
        <title>Networks of energetic and metabolic interactions define dynamics in microbial communities.</title>
        <authorList>
            <person name="Embree M."/>
            <person name="Liu J.K."/>
            <person name="Al-Bassam M.M."/>
            <person name="Zengler K."/>
        </authorList>
    </citation>
    <scope>NUCLEOTIDE SEQUENCE</scope>
</reference>
<comment type="caution">
    <text evidence="9">The sequence shown here is derived from an EMBL/GenBank/DDBJ whole genome shotgun (WGS) entry which is preliminary data.</text>
</comment>
<feature type="transmembrane region" description="Helical" evidence="7">
    <location>
        <begin position="6"/>
        <end position="21"/>
    </location>
</feature>
<evidence type="ECO:0000256" key="4">
    <source>
        <dbReference type="ARBA" id="ARBA00022737"/>
    </source>
</evidence>
<dbReference type="PANTHER" id="PTHR43652">
    <property type="entry name" value="BASIC AMINO ACID ANTIPORTER YFCC-RELATED"/>
    <property type="match status" value="1"/>
</dbReference>
<evidence type="ECO:0000256" key="3">
    <source>
        <dbReference type="ARBA" id="ARBA00022692"/>
    </source>
</evidence>
<dbReference type="SUPFAM" id="SSF116726">
    <property type="entry name" value="TrkA C-terminal domain-like"/>
    <property type="match status" value="2"/>
</dbReference>
<feature type="transmembrane region" description="Helical" evidence="7">
    <location>
        <begin position="567"/>
        <end position="587"/>
    </location>
</feature>
<keyword evidence="6 7" id="KW-0472">Membrane</keyword>
<evidence type="ECO:0000256" key="1">
    <source>
        <dbReference type="ARBA" id="ARBA00004141"/>
    </source>
</evidence>
<dbReference type="EMBL" id="LNQE01001481">
    <property type="protein sequence ID" value="KUG16747.1"/>
    <property type="molecule type" value="Genomic_DNA"/>
</dbReference>
<feature type="domain" description="RCK C-terminal" evidence="8">
    <location>
        <begin position="297"/>
        <end position="381"/>
    </location>
</feature>
<evidence type="ECO:0000256" key="7">
    <source>
        <dbReference type="SAM" id="Phobius"/>
    </source>
</evidence>
<feature type="transmembrane region" description="Helical" evidence="7">
    <location>
        <begin position="52"/>
        <end position="71"/>
    </location>
</feature>
<dbReference type="PANTHER" id="PTHR43652:SF2">
    <property type="entry name" value="BASIC AMINO ACID ANTIPORTER YFCC-RELATED"/>
    <property type="match status" value="1"/>
</dbReference>
<feature type="domain" description="RCK C-terminal" evidence="8">
    <location>
        <begin position="207"/>
        <end position="291"/>
    </location>
</feature>
<keyword evidence="3 7" id="KW-0812">Transmembrane</keyword>
<dbReference type="InterPro" id="IPR051679">
    <property type="entry name" value="DASS-Related_Transporters"/>
</dbReference>
<feature type="transmembrane region" description="Helical" evidence="7">
    <location>
        <begin position="474"/>
        <end position="494"/>
    </location>
</feature>
<dbReference type="PROSITE" id="PS01271">
    <property type="entry name" value="NA_SULFATE"/>
    <property type="match status" value="1"/>
</dbReference>
<dbReference type="InterPro" id="IPR031312">
    <property type="entry name" value="Na/sul_symport_CS"/>
</dbReference>
<keyword evidence="2" id="KW-0813">Transport</keyword>
<dbReference type="GO" id="GO:0005886">
    <property type="term" value="C:plasma membrane"/>
    <property type="evidence" value="ECO:0007669"/>
    <property type="project" value="TreeGrafter"/>
</dbReference>
<protein>
    <submittedName>
        <fullName evidence="9">Putative transporter</fullName>
    </submittedName>
</protein>
<dbReference type="Pfam" id="PF03600">
    <property type="entry name" value="CitMHS"/>
    <property type="match status" value="1"/>
</dbReference>
<organism evidence="9">
    <name type="scientific">hydrocarbon metagenome</name>
    <dbReference type="NCBI Taxonomy" id="938273"/>
    <lineage>
        <taxon>unclassified sequences</taxon>
        <taxon>metagenomes</taxon>
        <taxon>ecological metagenomes</taxon>
    </lineage>
</organism>
<keyword evidence="5 7" id="KW-1133">Transmembrane helix</keyword>
<dbReference type="InterPro" id="IPR004680">
    <property type="entry name" value="Cit_transptr-like_dom"/>
</dbReference>
<comment type="subcellular location">
    <subcellularLocation>
        <location evidence="1">Membrane</location>
        <topology evidence="1">Multi-pass membrane protein</topology>
    </subcellularLocation>
</comment>
<evidence type="ECO:0000256" key="2">
    <source>
        <dbReference type="ARBA" id="ARBA00022448"/>
    </source>
</evidence>
<evidence type="ECO:0000313" key="9">
    <source>
        <dbReference type="EMBL" id="KUG16747.1"/>
    </source>
</evidence>